<evidence type="ECO:0000256" key="1">
    <source>
        <dbReference type="ARBA" id="ARBA00004370"/>
    </source>
</evidence>
<dbReference type="GO" id="GO:0016020">
    <property type="term" value="C:membrane"/>
    <property type="evidence" value="ECO:0007669"/>
    <property type="project" value="UniProtKB-SubCell"/>
</dbReference>
<organism evidence="8">
    <name type="scientific">Arcella intermedia</name>
    <dbReference type="NCBI Taxonomy" id="1963864"/>
    <lineage>
        <taxon>Eukaryota</taxon>
        <taxon>Amoebozoa</taxon>
        <taxon>Tubulinea</taxon>
        <taxon>Elardia</taxon>
        <taxon>Arcellinida</taxon>
        <taxon>Sphaerothecina</taxon>
        <taxon>Arcellidae</taxon>
        <taxon>Arcella</taxon>
    </lineage>
</organism>
<dbReference type="InterPro" id="IPR005225">
    <property type="entry name" value="Small_GTP-bd"/>
</dbReference>
<evidence type="ECO:0000256" key="2">
    <source>
        <dbReference type="ARBA" id="ARBA00010142"/>
    </source>
</evidence>
<evidence type="ECO:0000313" key="8">
    <source>
        <dbReference type="EMBL" id="NDV37336.1"/>
    </source>
</evidence>
<dbReference type="PANTHER" id="PTHR24072">
    <property type="entry name" value="RHO FAMILY GTPASE"/>
    <property type="match status" value="1"/>
</dbReference>
<comment type="similarity">
    <text evidence="2">Belongs to the small GTPase superfamily. Rho family.</text>
</comment>
<dbReference type="AlphaFoldDB" id="A0A6B2LJR7"/>
<evidence type="ECO:0000256" key="4">
    <source>
        <dbReference type="ARBA" id="ARBA00022741"/>
    </source>
</evidence>
<evidence type="ECO:0000256" key="3">
    <source>
        <dbReference type="ARBA" id="ARBA00022481"/>
    </source>
</evidence>
<dbReference type="InterPro" id="IPR027417">
    <property type="entry name" value="P-loop_NTPase"/>
</dbReference>
<dbReference type="SMART" id="SM00175">
    <property type="entry name" value="RAB"/>
    <property type="match status" value="1"/>
</dbReference>
<evidence type="ECO:0000256" key="7">
    <source>
        <dbReference type="ARBA" id="ARBA00023289"/>
    </source>
</evidence>
<dbReference type="NCBIfam" id="TIGR00231">
    <property type="entry name" value="small_GTP"/>
    <property type="match status" value="1"/>
</dbReference>
<keyword evidence="7" id="KW-0449">Lipoprotein</keyword>
<keyword evidence="3" id="KW-0488">Methylation</keyword>
<dbReference type="EMBL" id="GIBP01008367">
    <property type="protein sequence ID" value="NDV37336.1"/>
    <property type="molecule type" value="Transcribed_RNA"/>
</dbReference>
<comment type="subcellular location">
    <subcellularLocation>
        <location evidence="1">Membrane</location>
    </subcellularLocation>
</comment>
<evidence type="ECO:0000256" key="5">
    <source>
        <dbReference type="ARBA" id="ARBA00023134"/>
    </source>
</evidence>
<dbReference type="PROSITE" id="PS51421">
    <property type="entry name" value="RAS"/>
    <property type="match status" value="1"/>
</dbReference>
<sequence length="187" mass="20877">MVGDDGVGKTSMIVTYTCKKFPKDPRAYNPAMINHNLPIVTVDGYSITFNLWDTSGQAEYGRMRCLIYPQTDIFLCLFSVVSPMSFGHIMTQWYPEVSQHCPDALLFLVGTKSDLREDPEALKELTAANLKPVSYEEALQMAVNIKAVRYMECSALSGHGLNELFEEVARAHLPNLAKRPRGGCLLI</sequence>
<dbReference type="SMART" id="SM00173">
    <property type="entry name" value="RAS"/>
    <property type="match status" value="1"/>
</dbReference>
<dbReference type="PRINTS" id="PR00449">
    <property type="entry name" value="RASTRNSFRMNG"/>
</dbReference>
<protein>
    <submittedName>
        <fullName evidence="8">Uncharacterized protein</fullName>
    </submittedName>
</protein>
<name>A0A6B2LJR7_9EUKA</name>
<dbReference type="PROSITE" id="PS51420">
    <property type="entry name" value="RHO"/>
    <property type="match status" value="1"/>
</dbReference>
<dbReference type="SMART" id="SM00174">
    <property type="entry name" value="RHO"/>
    <property type="match status" value="1"/>
</dbReference>
<accession>A0A6B2LJR7</accession>
<dbReference type="GO" id="GO:0005525">
    <property type="term" value="F:GTP binding"/>
    <property type="evidence" value="ECO:0007669"/>
    <property type="project" value="UniProtKB-KW"/>
</dbReference>
<evidence type="ECO:0000256" key="6">
    <source>
        <dbReference type="ARBA" id="ARBA00023136"/>
    </source>
</evidence>
<dbReference type="FunFam" id="3.40.50.300:FF:002060">
    <property type="entry name" value="Rho family GTPase"/>
    <property type="match status" value="1"/>
</dbReference>
<keyword evidence="5" id="KW-0342">GTP-binding</keyword>
<keyword evidence="7" id="KW-0636">Prenylation</keyword>
<dbReference type="PROSITE" id="PS51419">
    <property type="entry name" value="RAB"/>
    <property type="match status" value="1"/>
</dbReference>
<dbReference type="InterPro" id="IPR001806">
    <property type="entry name" value="Small_GTPase"/>
</dbReference>
<keyword evidence="4" id="KW-0547">Nucleotide-binding</keyword>
<dbReference type="SUPFAM" id="SSF52540">
    <property type="entry name" value="P-loop containing nucleoside triphosphate hydrolases"/>
    <property type="match status" value="1"/>
</dbReference>
<dbReference type="CDD" id="cd00157">
    <property type="entry name" value="Rho"/>
    <property type="match status" value="1"/>
</dbReference>
<dbReference type="InterPro" id="IPR003578">
    <property type="entry name" value="Small_GTPase_Rho"/>
</dbReference>
<dbReference type="Gene3D" id="3.40.50.300">
    <property type="entry name" value="P-loop containing nucleotide triphosphate hydrolases"/>
    <property type="match status" value="1"/>
</dbReference>
<dbReference type="GO" id="GO:0003924">
    <property type="term" value="F:GTPase activity"/>
    <property type="evidence" value="ECO:0007669"/>
    <property type="project" value="InterPro"/>
</dbReference>
<dbReference type="Pfam" id="PF00071">
    <property type="entry name" value="Ras"/>
    <property type="match status" value="1"/>
</dbReference>
<reference evidence="8" key="1">
    <citation type="journal article" date="2020" name="J. Eukaryot. Microbiol.">
        <title>De novo Sequencing, Assembly and Annotation of the Transcriptome for the Free-Living Testate Amoeba Arcella intermedia.</title>
        <authorList>
            <person name="Ribeiro G.M."/>
            <person name="Porfirio-Sousa A.L."/>
            <person name="Maurer-Alcala X.X."/>
            <person name="Katz L.A."/>
            <person name="Lahr D.J.G."/>
        </authorList>
    </citation>
    <scope>NUCLEOTIDE SEQUENCE</scope>
</reference>
<keyword evidence="6" id="KW-0472">Membrane</keyword>
<dbReference type="GO" id="GO:0007264">
    <property type="term" value="P:small GTPase-mediated signal transduction"/>
    <property type="evidence" value="ECO:0007669"/>
    <property type="project" value="InterPro"/>
</dbReference>
<proteinExistence type="inferred from homology"/>